<feature type="compositionally biased region" description="Polar residues" evidence="8">
    <location>
        <begin position="297"/>
        <end position="336"/>
    </location>
</feature>
<keyword evidence="9" id="KW-0645">Protease</keyword>
<dbReference type="AlphaFoldDB" id="K0KDB7"/>
<evidence type="ECO:0000256" key="5">
    <source>
        <dbReference type="ARBA" id="ARBA00022829"/>
    </source>
</evidence>
<name>K0KDB7_WICCF</name>
<evidence type="ECO:0000256" key="7">
    <source>
        <dbReference type="ARBA" id="ARBA00023306"/>
    </source>
</evidence>
<dbReference type="EMBL" id="CAIF01000007">
    <property type="protein sequence ID" value="CCH40896.1"/>
    <property type="molecule type" value="Genomic_DNA"/>
</dbReference>
<feature type="region of interest" description="Disordered" evidence="8">
    <location>
        <begin position="91"/>
        <end position="344"/>
    </location>
</feature>
<evidence type="ECO:0000313" key="9">
    <source>
        <dbReference type="EMBL" id="CCH40896.1"/>
    </source>
</evidence>
<comment type="subcellular location">
    <subcellularLocation>
        <location evidence="1">Nucleus</location>
    </subcellularLocation>
</comment>
<feature type="compositionally biased region" description="Low complexity" evidence="8">
    <location>
        <begin position="134"/>
        <end position="166"/>
    </location>
</feature>
<evidence type="ECO:0000256" key="6">
    <source>
        <dbReference type="ARBA" id="ARBA00023242"/>
    </source>
</evidence>
<evidence type="ECO:0000256" key="3">
    <source>
        <dbReference type="ARBA" id="ARBA00022618"/>
    </source>
</evidence>
<sequence>MSGNYYNNGYQYNQQNYQEGYQYNQDQYNNGYNNGYQEVNYNNGYQDQYQGFNDQYNGQFQGYNDFNQYQSIPQPIPQNYQPHLIQPIQTSSQNYQDQYQQDQYSTTLQQQYQQQYQYPSQFDQIPQPIPPVISQPVQPVRPVQPVQPAQPIQNHPVQPIHQSPVVQPVPPVQPVPIQQQAPPQQYQHQQVPQHVPQHVSQQAPEVPPAPVQQVPKAPEVPVQQPQQIPSVPVSSIPPIPRSKPIPQPVAPKQQYQSSPQKKTHKSPIKIMKPKSPIKQKSPIKPSSKSPTKTSSQQLQEKLQKHSSSQPNKLESTPSKPIFNSSKQNTPDQSLKSEPNFEIIPNNHYNDTIEQLSQQDFQDSKLQLKGDSKFSDFLENPGSNVVLFFQIANELNLHADENLNKIQNKRNLQEFYTLKQISISSYEKILNYKPKVSKNYQIKCHLKLGEIYSNLSKINNNGEDDQESPLIKAGYHFDQVLLLCDQDNLYEKLITQTKIINLLIETNQFKQALKLCNNLFEYVNFIDSIYLIYLKFKILIKFDPKQSLPFLQSMLDRFNKLPNIPDTYNEGLLLLKLNEITFAIQQGIKPITDVKNLKSNNKLNSIHIEFIQILNKITNKQINDDIEIDFKTLSSNISNLPKAQNNKIQYNLPFQGKLITISDQLPIYKLNILICLMYGISLLNSTHLKRKSLTLFEKSIKLIDEELNQINHSLISINENIKAKFNELNHLKALVNFFKILENSIIGPIDDELLKNFKNSINLLSKDLYPNFELKIIYSMALKFQLNGDLNISKNFYKKLINKFESEETSNTKNSNEIYIFSIINYLLLIESSIHYYTRSLQNDLIPNLTQERLIILNKLDEIINFKNSNLKSKELIELTLIFIKLIYNYENLSKIEINEKISLILKNFENLKKFPLLCSILLYIKSDTLNSNSDQKQKSSQTSFNLAKLGYSPILRYLSGLLNSQNATIARNFQQAEIQNLKLIKIKKNIENSNSINLNYLNEKINDLDFNESQKIIDSI</sequence>
<keyword evidence="7" id="KW-0131">Cell cycle</keyword>
<protein>
    <submittedName>
        <fullName evidence="9">Immunoglobulin A1 protease</fullName>
        <ecNumber evidence="9">3.4.24.13</ecNumber>
    </submittedName>
</protein>
<dbReference type="STRING" id="1206466.K0KDB7"/>
<feature type="compositionally biased region" description="Low complexity" evidence="8">
    <location>
        <begin position="175"/>
        <end position="204"/>
    </location>
</feature>
<feature type="compositionally biased region" description="Low complexity" evidence="8">
    <location>
        <begin position="211"/>
        <end position="234"/>
    </location>
</feature>
<dbReference type="EC" id="3.4.24.13" evidence="9"/>
<dbReference type="Pfam" id="PF10345">
    <property type="entry name" value="Cohesin_load"/>
    <property type="match status" value="1"/>
</dbReference>
<feature type="compositionally biased region" description="Low complexity" evidence="8">
    <location>
        <begin position="91"/>
        <end position="126"/>
    </location>
</feature>
<evidence type="ECO:0000256" key="8">
    <source>
        <dbReference type="SAM" id="MobiDB-lite"/>
    </source>
</evidence>
<evidence type="ECO:0000256" key="1">
    <source>
        <dbReference type="ARBA" id="ARBA00004123"/>
    </source>
</evidence>
<evidence type="ECO:0000256" key="4">
    <source>
        <dbReference type="ARBA" id="ARBA00022776"/>
    </source>
</evidence>
<dbReference type="Proteomes" id="UP000009328">
    <property type="component" value="Unassembled WGS sequence"/>
</dbReference>
<keyword evidence="9" id="KW-0378">Hydrolase</keyword>
<evidence type="ECO:0000313" key="10">
    <source>
        <dbReference type="Proteomes" id="UP000009328"/>
    </source>
</evidence>
<keyword evidence="4" id="KW-0498">Mitosis</keyword>
<feature type="compositionally biased region" description="Low complexity" evidence="8">
    <location>
        <begin position="251"/>
        <end position="260"/>
    </location>
</feature>
<gene>
    <name evidence="9" type="ORF">BN7_430</name>
</gene>
<evidence type="ECO:0000256" key="2">
    <source>
        <dbReference type="ARBA" id="ARBA00008585"/>
    </source>
</evidence>
<feature type="compositionally biased region" description="Low complexity" evidence="8">
    <location>
        <begin position="278"/>
        <end position="296"/>
    </location>
</feature>
<dbReference type="InParanoid" id="K0KDB7"/>
<feature type="compositionally biased region" description="Basic residues" evidence="8">
    <location>
        <begin position="261"/>
        <end position="277"/>
    </location>
</feature>
<dbReference type="eggNOG" id="ENOG502T61G">
    <property type="taxonomic scope" value="Eukaryota"/>
</dbReference>
<dbReference type="InterPro" id="IPR019440">
    <property type="entry name" value="MAU2"/>
</dbReference>
<comment type="similarity">
    <text evidence="2">Belongs to the SCC4/mau-2 family.</text>
</comment>
<dbReference type="GO" id="GO:0007059">
    <property type="term" value="P:chromosome segregation"/>
    <property type="evidence" value="ECO:0007669"/>
    <property type="project" value="UniProtKB-KW"/>
</dbReference>
<proteinExistence type="inferred from homology"/>
<keyword evidence="6" id="KW-0539">Nucleus</keyword>
<keyword evidence="3" id="KW-0132">Cell division</keyword>
<feature type="compositionally biased region" description="Pro residues" evidence="8">
    <location>
        <begin position="235"/>
        <end position="249"/>
    </location>
</feature>
<dbReference type="GO" id="GO:0005634">
    <property type="term" value="C:nucleus"/>
    <property type="evidence" value="ECO:0007669"/>
    <property type="project" value="UniProtKB-SubCell"/>
</dbReference>
<dbReference type="GO" id="GO:0051301">
    <property type="term" value="P:cell division"/>
    <property type="evidence" value="ECO:0007669"/>
    <property type="project" value="UniProtKB-KW"/>
</dbReference>
<keyword evidence="10" id="KW-1185">Reference proteome</keyword>
<keyword evidence="5" id="KW-0159">Chromosome partition</keyword>
<comment type="caution">
    <text evidence="9">The sequence shown here is derived from an EMBL/GenBank/DDBJ whole genome shotgun (WGS) entry which is preliminary data.</text>
</comment>
<dbReference type="GO" id="GO:0007064">
    <property type="term" value="P:mitotic sister chromatid cohesion"/>
    <property type="evidence" value="ECO:0007669"/>
    <property type="project" value="InterPro"/>
</dbReference>
<reference evidence="9 10" key="1">
    <citation type="journal article" date="2012" name="Eukaryot. Cell">
        <title>Draft genome sequence of Wickerhamomyces ciferrii NRRL Y-1031 F-60-10.</title>
        <authorList>
            <person name="Schneider J."/>
            <person name="Andrea H."/>
            <person name="Blom J."/>
            <person name="Jaenicke S."/>
            <person name="Ruckert C."/>
            <person name="Schorsch C."/>
            <person name="Szczepanowski R."/>
            <person name="Farwick M."/>
            <person name="Goesmann A."/>
            <person name="Puhler A."/>
            <person name="Schaffer S."/>
            <person name="Tauch A."/>
            <person name="Kohler T."/>
            <person name="Brinkrolf K."/>
        </authorList>
    </citation>
    <scope>NUCLEOTIDE SEQUENCE [LARGE SCALE GENOMIC DNA]</scope>
    <source>
        <strain evidence="10">ATCC 14091 / BCRC 22168 / CBS 111 / JCM 3599 / NBRC 0793 / NRRL Y-1031 F-60-10</strain>
    </source>
</reference>
<accession>K0KDB7</accession>
<dbReference type="GO" id="GO:0006508">
    <property type="term" value="P:proteolysis"/>
    <property type="evidence" value="ECO:0007669"/>
    <property type="project" value="UniProtKB-KW"/>
</dbReference>
<dbReference type="GO" id="GO:0008233">
    <property type="term" value="F:peptidase activity"/>
    <property type="evidence" value="ECO:0007669"/>
    <property type="project" value="UniProtKB-KW"/>
</dbReference>
<dbReference type="HOGENOM" id="CLU_296156_0_0_1"/>
<organism evidence="9 10">
    <name type="scientific">Wickerhamomyces ciferrii (strain ATCC 14091 / BCRC 22168 / CBS 111 / JCM 3599 / NBRC 0793 / NRRL Y-1031 F-60-10)</name>
    <name type="common">Yeast</name>
    <name type="synonym">Pichia ciferrii</name>
    <dbReference type="NCBI Taxonomy" id="1206466"/>
    <lineage>
        <taxon>Eukaryota</taxon>
        <taxon>Fungi</taxon>
        <taxon>Dikarya</taxon>
        <taxon>Ascomycota</taxon>
        <taxon>Saccharomycotina</taxon>
        <taxon>Saccharomycetes</taxon>
        <taxon>Phaffomycetales</taxon>
        <taxon>Wickerhamomycetaceae</taxon>
        <taxon>Wickerhamomyces</taxon>
    </lineage>
</organism>